<dbReference type="OrthoDB" id="4274268at2"/>
<dbReference type="KEGG" id="scya:EJ357_33450"/>
<evidence type="ECO:0000313" key="2">
    <source>
        <dbReference type="Proteomes" id="UP000280298"/>
    </source>
</evidence>
<proteinExistence type="predicted"/>
<keyword evidence="2" id="KW-1185">Reference proteome</keyword>
<accession>A0A3Q9EWX6</accession>
<reference evidence="1 2" key="1">
    <citation type="journal article" date="2019" name="Int. J. Syst. Evol. Microbiol.">
        <title>Streptomyces cyaneochromogenes sp. nov., a blue pigment-producing actinomycete from manganese-contaminated soil.</title>
        <authorList>
            <person name="Tang X."/>
            <person name="Zhao J."/>
            <person name="Li K."/>
            <person name="Chen Z."/>
            <person name="Sun Y."/>
            <person name="Gao J."/>
        </authorList>
    </citation>
    <scope>NUCLEOTIDE SEQUENCE [LARGE SCALE GENOMIC DNA]</scope>
    <source>
        <strain evidence="1 2">MK-45</strain>
    </source>
</reference>
<gene>
    <name evidence="1" type="ORF">EJ357_33450</name>
</gene>
<name>A0A3Q9EWX6_9ACTN</name>
<evidence type="ECO:0000313" key="1">
    <source>
        <dbReference type="EMBL" id="AZQ37764.1"/>
    </source>
</evidence>
<organism evidence="1 2">
    <name type="scientific">Streptomyces cyaneochromogenes</name>
    <dbReference type="NCBI Taxonomy" id="2496836"/>
    <lineage>
        <taxon>Bacteria</taxon>
        <taxon>Bacillati</taxon>
        <taxon>Actinomycetota</taxon>
        <taxon>Actinomycetes</taxon>
        <taxon>Kitasatosporales</taxon>
        <taxon>Streptomycetaceae</taxon>
        <taxon>Streptomyces</taxon>
    </lineage>
</organism>
<dbReference type="EMBL" id="CP034539">
    <property type="protein sequence ID" value="AZQ37764.1"/>
    <property type="molecule type" value="Genomic_DNA"/>
</dbReference>
<sequence>MCIHIVMTDDLARIAIWDPDEVSIRVARSAPARDALQEVRDILMIDLGAPVSRGGPMRCFCGMRVELPYELLPCFLTAEAG</sequence>
<protein>
    <submittedName>
        <fullName evidence="1">Uncharacterized protein</fullName>
    </submittedName>
</protein>
<dbReference type="Proteomes" id="UP000280298">
    <property type="component" value="Chromosome"/>
</dbReference>
<dbReference type="AlphaFoldDB" id="A0A3Q9EWX6"/>